<name>A0ABR4P6Y2_9HELO</name>
<evidence type="ECO:0000313" key="2">
    <source>
        <dbReference type="EMBL" id="KAL3418927.1"/>
    </source>
</evidence>
<reference evidence="2 3" key="1">
    <citation type="submission" date="2024-06" db="EMBL/GenBank/DDBJ databases">
        <title>Complete genome of Phlyctema vagabunda strain 19-DSS-EL-015.</title>
        <authorList>
            <person name="Fiorenzani C."/>
        </authorList>
    </citation>
    <scope>NUCLEOTIDE SEQUENCE [LARGE SCALE GENOMIC DNA]</scope>
    <source>
        <strain evidence="2 3">19-DSS-EL-015</strain>
    </source>
</reference>
<proteinExistence type="predicted"/>
<accession>A0ABR4P6Y2</accession>
<organism evidence="2 3">
    <name type="scientific">Phlyctema vagabunda</name>
    <dbReference type="NCBI Taxonomy" id="108571"/>
    <lineage>
        <taxon>Eukaryota</taxon>
        <taxon>Fungi</taxon>
        <taxon>Dikarya</taxon>
        <taxon>Ascomycota</taxon>
        <taxon>Pezizomycotina</taxon>
        <taxon>Leotiomycetes</taxon>
        <taxon>Helotiales</taxon>
        <taxon>Dermateaceae</taxon>
        <taxon>Phlyctema</taxon>
    </lineage>
</organism>
<feature type="region of interest" description="Disordered" evidence="1">
    <location>
        <begin position="1"/>
        <end position="67"/>
    </location>
</feature>
<comment type="caution">
    <text evidence="2">The sequence shown here is derived from an EMBL/GenBank/DDBJ whole genome shotgun (WGS) entry which is preliminary data.</text>
</comment>
<dbReference type="EMBL" id="JBFCZG010000008">
    <property type="protein sequence ID" value="KAL3418927.1"/>
    <property type="molecule type" value="Genomic_DNA"/>
</dbReference>
<feature type="compositionally biased region" description="Low complexity" evidence="1">
    <location>
        <begin position="12"/>
        <end position="29"/>
    </location>
</feature>
<dbReference type="Proteomes" id="UP001629113">
    <property type="component" value="Unassembled WGS sequence"/>
</dbReference>
<evidence type="ECO:0000256" key="1">
    <source>
        <dbReference type="SAM" id="MobiDB-lite"/>
    </source>
</evidence>
<sequence length="341" mass="38267">MGRRRNFDIDQSNIISGSRRSRASLRIASPVEHVQHGEAVDQEPIHTKPPEKEHETNPTKRDVREHADAHVQHVQQVHTTFPASQPNPAIPLDQGTKTSEQHLLNMKASSVQFPAANREAPKSQAILHTRTVLGDIPLSPLASEERSVRDGSPLLHTNLSSVSECVTQNQTHSSYISSYKSPYEASQLGLKHGEHTPLSRPLLPITPVSLMHRDFMSRPHGAYSTILSPGHEMEYSMLSSPIAGAHVGMLNTISHQDDSKYISSTDYLLLTFQLFHFLIWSIRSSSHTKQAVCSFHKQLLQGQSWANLLWSPTFEYPYQGIEEISYCHPLNTSIRTKGHLY</sequence>
<keyword evidence="3" id="KW-1185">Reference proteome</keyword>
<evidence type="ECO:0000313" key="3">
    <source>
        <dbReference type="Proteomes" id="UP001629113"/>
    </source>
</evidence>
<feature type="compositionally biased region" description="Basic and acidic residues" evidence="1">
    <location>
        <begin position="33"/>
        <end position="67"/>
    </location>
</feature>
<gene>
    <name evidence="2" type="ORF">PVAG01_09148</name>
</gene>
<protein>
    <submittedName>
        <fullName evidence="2">Uncharacterized protein</fullName>
    </submittedName>
</protein>